<dbReference type="Pfam" id="PF13843">
    <property type="entry name" value="DDE_Tnp_1_7"/>
    <property type="match status" value="1"/>
</dbReference>
<accession>A0A8X6VYN4</accession>
<dbReference type="PANTHER" id="PTHR47272:SF2">
    <property type="entry name" value="PIGGYBAC TRANSPOSABLE ELEMENT-DERIVED PROTEIN 3-LIKE"/>
    <property type="match status" value="1"/>
</dbReference>
<sequence length="244" mass="28957">MPAKRWQHHTEDKMFHTSLKKRNRRKWRRDLIEELRDTVLVEDKQLYGLGEAVVKHMVSTIPTAKVTHIFTNRYFAGIAILDYLVSRNIYLTGTVMTNRTDGVTGSFPKDIPIWREVHQFLKDVRLEKLVLLNGKTRNLRFFCQVHLVSNQKAAAKEQRQRVDVRQPAIVRLYNTYMGGVDMMDRLISYCRISTRIKKWTMRVFTHFLNMATCNTWVMHIRHFKQCKIPLKKLTSFDRLQDCDS</sequence>
<evidence type="ECO:0000259" key="1">
    <source>
        <dbReference type="Pfam" id="PF13843"/>
    </source>
</evidence>
<gene>
    <name evidence="2" type="primary">PGBD3_44</name>
    <name evidence="2" type="ORF">TNCV_2691261</name>
</gene>
<dbReference type="AlphaFoldDB" id="A0A8X6VYN4"/>
<evidence type="ECO:0000313" key="2">
    <source>
        <dbReference type="EMBL" id="GFY24935.1"/>
    </source>
</evidence>
<protein>
    <submittedName>
        <fullName evidence="2">PiggyBac transposable element-derived protein 3</fullName>
    </submittedName>
</protein>
<dbReference type="PANTHER" id="PTHR47272">
    <property type="entry name" value="DDE_TNP_1_7 DOMAIN-CONTAINING PROTEIN"/>
    <property type="match status" value="1"/>
</dbReference>
<keyword evidence="3" id="KW-1185">Reference proteome</keyword>
<organism evidence="2 3">
    <name type="scientific">Trichonephila clavipes</name>
    <name type="common">Golden silk orbweaver</name>
    <name type="synonym">Nephila clavipes</name>
    <dbReference type="NCBI Taxonomy" id="2585209"/>
    <lineage>
        <taxon>Eukaryota</taxon>
        <taxon>Metazoa</taxon>
        <taxon>Ecdysozoa</taxon>
        <taxon>Arthropoda</taxon>
        <taxon>Chelicerata</taxon>
        <taxon>Arachnida</taxon>
        <taxon>Araneae</taxon>
        <taxon>Araneomorphae</taxon>
        <taxon>Entelegynae</taxon>
        <taxon>Araneoidea</taxon>
        <taxon>Nephilidae</taxon>
        <taxon>Trichonephila</taxon>
    </lineage>
</organism>
<comment type="caution">
    <text evidence="2">The sequence shown here is derived from an EMBL/GenBank/DDBJ whole genome shotgun (WGS) entry which is preliminary data.</text>
</comment>
<reference evidence="2" key="1">
    <citation type="submission" date="2020-08" db="EMBL/GenBank/DDBJ databases">
        <title>Multicomponent nature underlies the extraordinary mechanical properties of spider dragline silk.</title>
        <authorList>
            <person name="Kono N."/>
            <person name="Nakamura H."/>
            <person name="Mori M."/>
            <person name="Yoshida Y."/>
            <person name="Ohtoshi R."/>
            <person name="Malay A.D."/>
            <person name="Moran D.A.P."/>
            <person name="Tomita M."/>
            <person name="Numata K."/>
            <person name="Arakawa K."/>
        </authorList>
    </citation>
    <scope>NUCLEOTIDE SEQUENCE</scope>
</reference>
<dbReference type="InterPro" id="IPR029526">
    <property type="entry name" value="PGBD"/>
</dbReference>
<evidence type="ECO:0000313" key="3">
    <source>
        <dbReference type="Proteomes" id="UP000887159"/>
    </source>
</evidence>
<dbReference type="Proteomes" id="UP000887159">
    <property type="component" value="Unassembled WGS sequence"/>
</dbReference>
<name>A0A8X6VYN4_TRICX</name>
<proteinExistence type="predicted"/>
<feature type="domain" description="PiggyBac transposable element-derived protein" evidence="1">
    <location>
        <begin position="44"/>
        <end position="216"/>
    </location>
</feature>
<dbReference type="EMBL" id="BMAU01021370">
    <property type="protein sequence ID" value="GFY24935.1"/>
    <property type="molecule type" value="Genomic_DNA"/>
</dbReference>